<evidence type="ECO:0000313" key="2">
    <source>
        <dbReference type="Proteomes" id="UP000789525"/>
    </source>
</evidence>
<feature type="non-terminal residue" evidence="1">
    <location>
        <position position="1"/>
    </location>
</feature>
<evidence type="ECO:0000313" key="1">
    <source>
        <dbReference type="EMBL" id="CAG8732686.1"/>
    </source>
</evidence>
<accession>A0ACA9Q3X8</accession>
<dbReference type="EMBL" id="CAJVPT010043645">
    <property type="protein sequence ID" value="CAG8732686.1"/>
    <property type="molecule type" value="Genomic_DNA"/>
</dbReference>
<organism evidence="1 2">
    <name type="scientific">Acaulospora colombiana</name>
    <dbReference type="NCBI Taxonomy" id="27376"/>
    <lineage>
        <taxon>Eukaryota</taxon>
        <taxon>Fungi</taxon>
        <taxon>Fungi incertae sedis</taxon>
        <taxon>Mucoromycota</taxon>
        <taxon>Glomeromycotina</taxon>
        <taxon>Glomeromycetes</taxon>
        <taxon>Diversisporales</taxon>
        <taxon>Acaulosporaceae</taxon>
        <taxon>Acaulospora</taxon>
    </lineage>
</organism>
<proteinExistence type="predicted"/>
<gene>
    <name evidence="1" type="ORF">ACOLOM_LOCUS11738</name>
</gene>
<comment type="caution">
    <text evidence="1">The sequence shown here is derived from an EMBL/GenBank/DDBJ whole genome shotgun (WGS) entry which is preliminary data.</text>
</comment>
<name>A0ACA9Q3X8_9GLOM</name>
<keyword evidence="2" id="KW-1185">Reference proteome</keyword>
<dbReference type="Proteomes" id="UP000789525">
    <property type="component" value="Unassembled WGS sequence"/>
</dbReference>
<protein>
    <submittedName>
        <fullName evidence="1">3642_t:CDS:1</fullName>
    </submittedName>
</protein>
<reference evidence="1" key="1">
    <citation type="submission" date="2021-06" db="EMBL/GenBank/DDBJ databases">
        <authorList>
            <person name="Kallberg Y."/>
            <person name="Tangrot J."/>
            <person name="Rosling A."/>
        </authorList>
    </citation>
    <scope>NUCLEOTIDE SEQUENCE</scope>
    <source>
        <strain evidence="1">CL356</strain>
    </source>
</reference>
<feature type="non-terminal residue" evidence="1">
    <location>
        <position position="416"/>
    </location>
</feature>
<sequence length="416" mass="46070">EGVQEMLKDQSLPLDLMMDDQRLSSNCKVALLAVRTASVDSFEWFRTYPSPHSEMESSVVDALCASMALATIFAPVMVGPEYAAEEFSGGGLGFNNPTRELLKEAQLVYGRERQLSVILSLGAGRPKELSLEGPGTDSGTLEELVRKLTISCETVERDVSYQLYDVGAYIRLNVDQGLDSIGFYQWSQLGKVTSHTKHYLQRTSVVKLVDASIIALAEEQGVMALGQLARTTKIKRQAKAPPAVSPYFVVRKGIWEIFESKIVNTEKSDLNNPNIFVITGMGGCGKTQMTAYFVQSSHSTIQSDLRNAIRSIDGHQQDTDEDALSFLSNHPDSLLIFDNADNPKLDLVAFFPRSYRGIILITSRVRSLGELATLHHLELGPMSNQEGIETLAKASRRKLPVSSRDEQYMKELVEEL</sequence>